<dbReference type="OrthoDB" id="408788at2759"/>
<comment type="catalytic activity">
    <reaction evidence="9 10">
        <text>guanosine(37) in tRNA + S-adenosyl-L-methionine = N(1)-methylguanosine(37) in tRNA + S-adenosyl-L-homocysteine + H(+)</text>
        <dbReference type="Rhea" id="RHEA:36899"/>
        <dbReference type="Rhea" id="RHEA-COMP:10145"/>
        <dbReference type="Rhea" id="RHEA-COMP:10147"/>
        <dbReference type="ChEBI" id="CHEBI:15378"/>
        <dbReference type="ChEBI" id="CHEBI:57856"/>
        <dbReference type="ChEBI" id="CHEBI:59789"/>
        <dbReference type="ChEBI" id="CHEBI:73542"/>
        <dbReference type="ChEBI" id="CHEBI:74269"/>
        <dbReference type="EC" id="2.1.1.228"/>
    </reaction>
</comment>
<dbReference type="GO" id="GO:0052906">
    <property type="term" value="F:tRNA (guanine(37)-N1)-methyltransferase activity"/>
    <property type="evidence" value="ECO:0007669"/>
    <property type="project" value="UniProtKB-UniRule"/>
</dbReference>
<protein>
    <recommendedName>
        <fullName evidence="10">tRNA (guanine(37)-N1)-methyltransferase</fullName>
        <ecNumber evidence="10">2.1.1.228</ecNumber>
    </recommendedName>
    <alternativeName>
        <fullName evidence="10">M1G-methyltransferase</fullName>
    </alternativeName>
    <alternativeName>
        <fullName evidence="10">tRNA [GM37] methyltransferase</fullName>
    </alternativeName>
    <alternativeName>
        <fullName evidence="10">tRNA methyltransferase 5</fullName>
    </alternativeName>
</protein>
<comment type="subcellular location">
    <subcellularLocation>
        <location evidence="10">Mitochondrion matrix</location>
    </subcellularLocation>
    <subcellularLocation>
        <location evidence="10">Nucleus</location>
    </subcellularLocation>
    <subcellularLocation>
        <location evidence="10">Cytoplasm</location>
    </subcellularLocation>
    <text evidence="10">Predominantly in the mitochondria and in the nucleus.</text>
</comment>
<comment type="subunit">
    <text evidence="10">Monomer.</text>
</comment>
<name>A0A8H5HLN9_9AGAR</name>
<comment type="caution">
    <text evidence="13">The sequence shown here is derived from an EMBL/GenBank/DDBJ whole genome shotgun (WGS) entry which is preliminary data.</text>
</comment>
<comment type="similarity">
    <text evidence="10">Belongs to the TRM5 / TYW2 family.</text>
</comment>
<evidence type="ECO:0000313" key="13">
    <source>
        <dbReference type="EMBL" id="KAF5385376.1"/>
    </source>
</evidence>
<evidence type="ECO:0000256" key="3">
    <source>
        <dbReference type="ARBA" id="ARBA00022603"/>
    </source>
</evidence>
<dbReference type="Proteomes" id="UP000565441">
    <property type="component" value="Unassembled WGS sequence"/>
</dbReference>
<organism evidence="13 14">
    <name type="scientific">Tricholomella constricta</name>
    <dbReference type="NCBI Taxonomy" id="117010"/>
    <lineage>
        <taxon>Eukaryota</taxon>
        <taxon>Fungi</taxon>
        <taxon>Dikarya</taxon>
        <taxon>Basidiomycota</taxon>
        <taxon>Agaricomycotina</taxon>
        <taxon>Agaricomycetes</taxon>
        <taxon>Agaricomycetidae</taxon>
        <taxon>Agaricales</taxon>
        <taxon>Tricholomatineae</taxon>
        <taxon>Lyophyllaceae</taxon>
        <taxon>Tricholomella</taxon>
    </lineage>
</organism>
<dbReference type="HAMAP" id="MF_03152">
    <property type="entry name" value="TRM5"/>
    <property type="match status" value="1"/>
</dbReference>
<dbReference type="GO" id="GO:0005634">
    <property type="term" value="C:nucleus"/>
    <property type="evidence" value="ECO:0007669"/>
    <property type="project" value="UniProtKB-SubCell"/>
</dbReference>
<keyword evidence="14" id="KW-1185">Reference proteome</keyword>
<evidence type="ECO:0000256" key="2">
    <source>
        <dbReference type="ARBA" id="ARBA00022490"/>
    </source>
</evidence>
<evidence type="ECO:0000256" key="7">
    <source>
        <dbReference type="ARBA" id="ARBA00023128"/>
    </source>
</evidence>
<dbReference type="GO" id="GO:0005759">
    <property type="term" value="C:mitochondrial matrix"/>
    <property type="evidence" value="ECO:0007669"/>
    <property type="project" value="UniProtKB-SubCell"/>
</dbReference>
<accession>A0A8H5HLN9</accession>
<dbReference type="EC" id="2.1.1.228" evidence="10"/>
<dbReference type="EMBL" id="JAACJP010000004">
    <property type="protein sequence ID" value="KAF5385376.1"/>
    <property type="molecule type" value="Genomic_DNA"/>
</dbReference>
<evidence type="ECO:0000256" key="9">
    <source>
        <dbReference type="ARBA" id="ARBA00047783"/>
    </source>
</evidence>
<feature type="domain" description="SAM-dependent methyltransferase TRM5/TYW2-type" evidence="12">
    <location>
        <begin position="156"/>
        <end position="461"/>
    </location>
</feature>
<keyword evidence="4 10" id="KW-0808">Transferase</keyword>
<feature type="binding site" evidence="10">
    <location>
        <position position="245"/>
    </location>
    <ligand>
        <name>S-adenosyl-L-methionine</name>
        <dbReference type="ChEBI" id="CHEBI:59789"/>
    </ligand>
</feature>
<keyword evidence="7 10" id="KW-0496">Mitochondrion</keyword>
<dbReference type="SUPFAM" id="SSF53335">
    <property type="entry name" value="S-adenosyl-L-methionine-dependent methyltransferases"/>
    <property type="match status" value="1"/>
</dbReference>
<dbReference type="InterPro" id="IPR056743">
    <property type="entry name" value="TRM5-TYW2-like_MTfase"/>
</dbReference>
<dbReference type="AlphaFoldDB" id="A0A8H5HLN9"/>
<feature type="binding site" evidence="10">
    <location>
        <begin position="311"/>
        <end position="312"/>
    </location>
    <ligand>
        <name>S-adenosyl-L-methionine</name>
        <dbReference type="ChEBI" id="CHEBI:59789"/>
    </ligand>
</feature>
<dbReference type="GO" id="GO:0070901">
    <property type="term" value="P:mitochondrial tRNA methylation"/>
    <property type="evidence" value="ECO:0007669"/>
    <property type="project" value="TreeGrafter"/>
</dbReference>
<keyword evidence="6 10" id="KW-0819">tRNA processing</keyword>
<sequence length="470" mass="53209">MLRVLRSHPSHFLSSLRFMSRSISLDATPPDYHILPSLSTFNRDVFTKQFDILAVRAPAAKTGRILKAPEMKRSLMDLPKIRSVDVDPSDPQNNRLVLLRVSDKAELSPDALKFLETEAKGLVPYTITLDYHYWTADEIIRAVLPETLRDGAPSGFAATGHIAHLNLNDEYLPFKQLIGQIILDKNKKIRTVVNKLDTIDSQFRFFKMELIAGEPDFVVEHLETECSFVFDFREVYWNSRLHTEHSRLVGKFNHDDVIADVFAGVGPFSVPSAKKGCAVFANDLNPNSAKYLATNVRNNRVDNLVSVSCEDGRDFIRSVFRRSSDHPFRASMGPPLSKTQEHHARRRKTKSNDLSPLRPPRRRISHFVMNLPDSAITFLDAFRGVLASDDAGGLREVYDVMPMVHCHCFTRELDPAKAEADIRQRVEEQLGAALTTDVSLHLVRSVAPNKEMYCISFRLPSEVALSRSQR</sequence>
<dbReference type="Gene3D" id="3.30.300.110">
    <property type="entry name" value="Met-10+ protein-like domains"/>
    <property type="match status" value="1"/>
</dbReference>
<keyword evidence="8 10" id="KW-0539">Nucleus</keyword>
<dbReference type="FunFam" id="3.30.300.110:FF:000001">
    <property type="entry name" value="tRNA (guanine(37)-N1)-methyltransferase"/>
    <property type="match status" value="1"/>
</dbReference>
<evidence type="ECO:0000256" key="4">
    <source>
        <dbReference type="ARBA" id="ARBA00022679"/>
    </source>
</evidence>
<evidence type="ECO:0000313" key="14">
    <source>
        <dbReference type="Proteomes" id="UP000565441"/>
    </source>
</evidence>
<dbReference type="GO" id="GO:0002939">
    <property type="term" value="P:tRNA N1-guanine methylation"/>
    <property type="evidence" value="ECO:0007669"/>
    <property type="project" value="TreeGrafter"/>
</dbReference>
<gene>
    <name evidence="10" type="primary">TRM5</name>
    <name evidence="13" type="ORF">D9615_001220</name>
</gene>
<dbReference type="PROSITE" id="PS51684">
    <property type="entry name" value="SAM_MT_TRM5_TYW2"/>
    <property type="match status" value="1"/>
</dbReference>
<keyword evidence="3 10" id="KW-0489">Methyltransferase</keyword>
<feature type="region of interest" description="Disordered" evidence="11">
    <location>
        <begin position="326"/>
        <end position="360"/>
    </location>
</feature>
<dbReference type="InterPro" id="IPR025792">
    <property type="entry name" value="tRNA_Gua_MeTrfase_euk"/>
</dbReference>
<dbReference type="CDD" id="cd02440">
    <property type="entry name" value="AdoMet_MTases"/>
    <property type="match status" value="1"/>
</dbReference>
<dbReference type="InterPro" id="IPR029063">
    <property type="entry name" value="SAM-dependent_MTases_sf"/>
</dbReference>
<dbReference type="Gene3D" id="3.40.50.150">
    <property type="entry name" value="Vaccinia Virus protein VP39"/>
    <property type="match status" value="1"/>
</dbReference>
<reference evidence="13 14" key="1">
    <citation type="journal article" date="2020" name="ISME J.">
        <title>Uncovering the hidden diversity of litter-decomposition mechanisms in mushroom-forming fungi.</title>
        <authorList>
            <person name="Floudas D."/>
            <person name="Bentzer J."/>
            <person name="Ahren D."/>
            <person name="Johansson T."/>
            <person name="Persson P."/>
            <person name="Tunlid A."/>
        </authorList>
    </citation>
    <scope>NUCLEOTIDE SEQUENCE [LARGE SCALE GENOMIC DNA]</scope>
    <source>
        <strain evidence="13 14">CBS 661.87</strain>
    </source>
</reference>
<feature type="binding site" evidence="10">
    <location>
        <position position="370"/>
    </location>
    <ligand>
        <name>S-adenosyl-L-methionine</name>
        <dbReference type="ChEBI" id="CHEBI:59789"/>
    </ligand>
</feature>
<dbReference type="PANTHER" id="PTHR23245:SF36">
    <property type="entry name" value="TRNA (GUANINE(37)-N1)-METHYLTRANSFERASE"/>
    <property type="match status" value="1"/>
</dbReference>
<evidence type="ECO:0000256" key="8">
    <source>
        <dbReference type="ARBA" id="ARBA00023242"/>
    </source>
</evidence>
<dbReference type="Pfam" id="PF25133">
    <property type="entry name" value="TYW2_N_2"/>
    <property type="match status" value="1"/>
</dbReference>
<evidence type="ECO:0000256" key="10">
    <source>
        <dbReference type="HAMAP-Rule" id="MF_03152"/>
    </source>
</evidence>
<dbReference type="InterPro" id="IPR030382">
    <property type="entry name" value="MeTrfase_TRM5/TYW2"/>
</dbReference>
<dbReference type="Pfam" id="PF02475">
    <property type="entry name" value="TRM5-TYW2_MTfase"/>
    <property type="match status" value="1"/>
</dbReference>
<evidence type="ECO:0000256" key="11">
    <source>
        <dbReference type="SAM" id="MobiDB-lite"/>
    </source>
</evidence>
<dbReference type="InterPro" id="IPR056744">
    <property type="entry name" value="TRM5/TYW2-like_N"/>
</dbReference>
<evidence type="ECO:0000256" key="6">
    <source>
        <dbReference type="ARBA" id="ARBA00022694"/>
    </source>
</evidence>
<comment type="similarity">
    <text evidence="1">Belongs to the class I-like SAM-binding methyltransferase superfamily. TRM5/TYW2 family.</text>
</comment>
<dbReference type="PANTHER" id="PTHR23245">
    <property type="entry name" value="TRNA METHYLTRANSFERASE"/>
    <property type="match status" value="1"/>
</dbReference>
<evidence type="ECO:0000256" key="1">
    <source>
        <dbReference type="ARBA" id="ARBA00009775"/>
    </source>
</evidence>
<evidence type="ECO:0000256" key="5">
    <source>
        <dbReference type="ARBA" id="ARBA00022691"/>
    </source>
</evidence>
<keyword evidence="2 10" id="KW-0963">Cytoplasm</keyword>
<evidence type="ECO:0000259" key="12">
    <source>
        <dbReference type="PROSITE" id="PS51684"/>
    </source>
</evidence>
<feature type="binding site" evidence="10">
    <location>
        <begin position="283"/>
        <end position="284"/>
    </location>
    <ligand>
        <name>S-adenosyl-L-methionine</name>
        <dbReference type="ChEBI" id="CHEBI:59789"/>
    </ligand>
</feature>
<proteinExistence type="inferred from homology"/>
<comment type="function">
    <text evidence="10">Specifically methylates the N1 position of guanosine-37 in various cytoplasmic and mitochondrial tRNAs. Methylation is not dependent on the nature of the nucleoside 5' of the target nucleoside. This is the first step in the biosynthesis of wybutosine (yW), a modified base adjacent to the anticodon of tRNAs and required for accurate decoding.</text>
</comment>
<keyword evidence="5 10" id="KW-0949">S-adenosyl-L-methionine</keyword>